<organism evidence="2 3">
    <name type="scientific">Saxophila tyrrhenica</name>
    <dbReference type="NCBI Taxonomy" id="1690608"/>
    <lineage>
        <taxon>Eukaryota</taxon>
        <taxon>Fungi</taxon>
        <taxon>Dikarya</taxon>
        <taxon>Ascomycota</taxon>
        <taxon>Pezizomycotina</taxon>
        <taxon>Dothideomycetes</taxon>
        <taxon>Dothideomycetidae</taxon>
        <taxon>Mycosphaerellales</taxon>
        <taxon>Extremaceae</taxon>
        <taxon>Saxophila</taxon>
    </lineage>
</organism>
<gene>
    <name evidence="2" type="ORF">LTR77_005743</name>
</gene>
<dbReference type="Pfam" id="PF21203">
    <property type="entry name" value="ECM10"/>
    <property type="match status" value="1"/>
</dbReference>
<proteinExistence type="predicted"/>
<dbReference type="PANTHER" id="PTHR39219">
    <property type="entry name" value="ER MEMBRANE PROTEIN COMPLEX SUBUNIT 10"/>
    <property type="match status" value="1"/>
</dbReference>
<dbReference type="Proteomes" id="UP001337655">
    <property type="component" value="Unassembled WGS sequence"/>
</dbReference>
<feature type="signal peptide" evidence="1">
    <location>
        <begin position="1"/>
        <end position="17"/>
    </location>
</feature>
<dbReference type="EMBL" id="JAVRRT010000008">
    <property type="protein sequence ID" value="KAK5169765.1"/>
    <property type="molecule type" value="Genomic_DNA"/>
</dbReference>
<dbReference type="RefSeq" id="XP_064659111.1">
    <property type="nucleotide sequence ID" value="XM_064802986.1"/>
</dbReference>
<evidence type="ECO:0000256" key="1">
    <source>
        <dbReference type="SAM" id="SignalP"/>
    </source>
</evidence>
<dbReference type="AlphaFoldDB" id="A0AAV9PDL2"/>
<dbReference type="PANTHER" id="PTHR39219:SF1">
    <property type="entry name" value="ER MEMBRANE PROTEIN COMPLEX SUBUNIT 10"/>
    <property type="match status" value="1"/>
</dbReference>
<sequence length="187" mass="19956">MHLITLALALLAPLAFADRTADIFAWPLSASSSQSLASCTYNSTHATVKNYKPPTIPTGDEVVRIGFHHPDKQWSGVATAASNFGPGKDRTLLLHVDAKGELYHVGFKATLREGGSSSASGSGKDGLDVEVVRAKEGQGPVLNKPVVLTAEGKVEGKEPEKSFFQKYWWVIGGFILFQVVMSGGGKE</sequence>
<evidence type="ECO:0000313" key="2">
    <source>
        <dbReference type="EMBL" id="KAK5169765.1"/>
    </source>
</evidence>
<evidence type="ECO:0000313" key="3">
    <source>
        <dbReference type="Proteomes" id="UP001337655"/>
    </source>
</evidence>
<comment type="caution">
    <text evidence="2">The sequence shown here is derived from an EMBL/GenBank/DDBJ whole genome shotgun (WGS) entry which is preliminary data.</text>
</comment>
<feature type="chain" id="PRO_5044001461" evidence="1">
    <location>
        <begin position="18"/>
        <end position="187"/>
    </location>
</feature>
<protein>
    <submittedName>
        <fullName evidence="2">Uncharacterized protein</fullName>
    </submittedName>
</protein>
<reference evidence="2 3" key="1">
    <citation type="submission" date="2023-08" db="EMBL/GenBank/DDBJ databases">
        <title>Black Yeasts Isolated from many extreme environments.</title>
        <authorList>
            <person name="Coleine C."/>
            <person name="Stajich J.E."/>
            <person name="Selbmann L."/>
        </authorList>
    </citation>
    <scope>NUCLEOTIDE SEQUENCE [LARGE SCALE GENOMIC DNA]</scope>
    <source>
        <strain evidence="2 3">CCFEE 5935</strain>
    </source>
</reference>
<accession>A0AAV9PDL2</accession>
<name>A0AAV9PDL2_9PEZI</name>
<keyword evidence="1" id="KW-0732">Signal</keyword>
<dbReference type="GeneID" id="89927084"/>
<keyword evidence="3" id="KW-1185">Reference proteome</keyword>